<evidence type="ECO:0000313" key="1">
    <source>
        <dbReference type="EMBL" id="KAJ2668107.1"/>
    </source>
</evidence>
<accession>A0A9W8KV41</accession>
<dbReference type="AlphaFoldDB" id="A0A9W8KV41"/>
<organism evidence="1 2">
    <name type="scientific">Coemansia spiralis</name>
    <dbReference type="NCBI Taxonomy" id="417178"/>
    <lineage>
        <taxon>Eukaryota</taxon>
        <taxon>Fungi</taxon>
        <taxon>Fungi incertae sedis</taxon>
        <taxon>Zoopagomycota</taxon>
        <taxon>Kickxellomycotina</taxon>
        <taxon>Kickxellomycetes</taxon>
        <taxon>Kickxellales</taxon>
        <taxon>Kickxellaceae</taxon>
        <taxon>Coemansia</taxon>
    </lineage>
</organism>
<evidence type="ECO:0000313" key="2">
    <source>
        <dbReference type="Proteomes" id="UP001151518"/>
    </source>
</evidence>
<dbReference type="EMBL" id="JANBTW010000227">
    <property type="protein sequence ID" value="KAJ2668107.1"/>
    <property type="molecule type" value="Genomic_DNA"/>
</dbReference>
<dbReference type="Proteomes" id="UP001151518">
    <property type="component" value="Unassembled WGS sequence"/>
</dbReference>
<gene>
    <name evidence="1" type="ORF">GGI25_006486</name>
</gene>
<name>A0A9W8KV41_9FUNG</name>
<reference evidence="1" key="1">
    <citation type="submission" date="2022-07" db="EMBL/GenBank/DDBJ databases">
        <title>Phylogenomic reconstructions and comparative analyses of Kickxellomycotina fungi.</title>
        <authorList>
            <person name="Reynolds N.K."/>
            <person name="Stajich J.E."/>
            <person name="Barry K."/>
            <person name="Grigoriev I.V."/>
            <person name="Crous P."/>
            <person name="Smith M.E."/>
        </authorList>
    </citation>
    <scope>NUCLEOTIDE SEQUENCE</scope>
    <source>
        <strain evidence="1">NRRL 3115</strain>
    </source>
</reference>
<comment type="caution">
    <text evidence="1">The sequence shown here is derived from an EMBL/GenBank/DDBJ whole genome shotgun (WGS) entry which is preliminary data.</text>
</comment>
<sequence>MQCSRLTSLSIHVAYRLACTAHCQCAVVQKSRPNAETKAALELYECRANQRAPIELRLSNGFQGIAQAAGLIVRVVSRQRVLLLLYGPACSAPLAAATADDAYSDGTQCKRLL</sequence>
<protein>
    <submittedName>
        <fullName evidence="1">Uncharacterized protein</fullName>
    </submittedName>
</protein>
<proteinExistence type="predicted"/>